<name>A0A371K1S1_9GAMM</name>
<feature type="compositionally biased region" description="Basic and acidic residues" evidence="1">
    <location>
        <begin position="372"/>
        <end position="387"/>
    </location>
</feature>
<dbReference type="InterPro" id="IPR046519">
    <property type="entry name" value="X-Tfes_XVIPCD"/>
</dbReference>
<reference evidence="3 4" key="1">
    <citation type="submission" date="2018-08" db="EMBL/GenBank/DDBJ databases">
        <title>Lysobacter sp. zong2l5, whole genome shotgun sequence.</title>
        <authorList>
            <person name="Zhang X."/>
            <person name="Feng G."/>
            <person name="Zhu H."/>
        </authorList>
    </citation>
    <scope>NUCLEOTIDE SEQUENCE [LARGE SCALE GENOMIC DNA]</scope>
    <source>
        <strain evidence="4">zong2l5</strain>
    </source>
</reference>
<accession>A0A371K1S1</accession>
<dbReference type="OrthoDB" id="9151591at2"/>
<feature type="domain" description="X-Tfes XVIPCD" evidence="2">
    <location>
        <begin position="379"/>
        <end position="478"/>
    </location>
</feature>
<organism evidence="3 4">
    <name type="scientific">Lysobacter silvisoli</name>
    <dbReference type="NCBI Taxonomy" id="2293254"/>
    <lineage>
        <taxon>Bacteria</taxon>
        <taxon>Pseudomonadati</taxon>
        <taxon>Pseudomonadota</taxon>
        <taxon>Gammaproteobacteria</taxon>
        <taxon>Lysobacterales</taxon>
        <taxon>Lysobacteraceae</taxon>
        <taxon>Lysobacter</taxon>
    </lineage>
</organism>
<evidence type="ECO:0000256" key="1">
    <source>
        <dbReference type="SAM" id="MobiDB-lite"/>
    </source>
</evidence>
<feature type="compositionally biased region" description="Low complexity" evidence="1">
    <location>
        <begin position="481"/>
        <end position="501"/>
    </location>
</feature>
<dbReference type="EMBL" id="QTSU01000001">
    <property type="protein sequence ID" value="RDZ27802.1"/>
    <property type="molecule type" value="Genomic_DNA"/>
</dbReference>
<dbReference type="AlphaFoldDB" id="A0A371K1S1"/>
<protein>
    <recommendedName>
        <fullName evidence="2">X-Tfes XVIPCD domain-containing protein</fullName>
    </recommendedName>
</protein>
<dbReference type="Pfam" id="PF20410">
    <property type="entry name" value="X-Tfes_XVIPCD"/>
    <property type="match status" value="1"/>
</dbReference>
<evidence type="ECO:0000313" key="4">
    <source>
        <dbReference type="Proteomes" id="UP000264492"/>
    </source>
</evidence>
<sequence length="507" mass="53810">MPEFDINASADQVAALFKQGRGTDALARLDTLRHGQPPVVQEALDRYVARRATAEVNAMYALSLLPMPGMDAVAPSEPLGRLIAANYTAPRFPADSETARLSQAQQYDIYASVIGVRGDQAARAALNTQDRVILGMRNDTRTTANHGAGVYDDRIVVVWKDDKGVRHAREFNHSNTEPSAQYDHHAGSDGTRVIAESGGQVAPRLKPSRGYEHVDTRKIEGEDVNNDRIRDMGRLGEGTTEMRADAHPTYGANPGEEFALRPTAAAVGAGANRVQRDTNADGWFNARDVNGLQALNDTFKIHRGGSSNTDSAGCQTIGGGEYDDFITAVGGNQQQTRWQYVLTSVAPAQTQQRAQPAGGAGPRADAGTPEGADPRHPANPPHADHRLHGQIDGHLRALGGEYARNADAIGLSLLAAAKAGQITQADSLVPNRADNGLQADETLFLIQGRPGDPAARRVALSVELAASTPVQASLARLDALNQADANPAAPQAAEQAPGQDAAPRRMG</sequence>
<dbReference type="RefSeq" id="WP_115857245.1">
    <property type="nucleotide sequence ID" value="NZ_QTSU01000001.1"/>
</dbReference>
<dbReference type="Proteomes" id="UP000264492">
    <property type="component" value="Unassembled WGS sequence"/>
</dbReference>
<evidence type="ECO:0000259" key="2">
    <source>
        <dbReference type="Pfam" id="PF20410"/>
    </source>
</evidence>
<gene>
    <name evidence="3" type="ORF">DX914_01115</name>
</gene>
<feature type="compositionally biased region" description="Low complexity" evidence="1">
    <location>
        <begin position="349"/>
        <end position="369"/>
    </location>
</feature>
<feature type="region of interest" description="Disordered" evidence="1">
    <location>
        <begin position="481"/>
        <end position="507"/>
    </location>
</feature>
<evidence type="ECO:0000313" key="3">
    <source>
        <dbReference type="EMBL" id="RDZ27802.1"/>
    </source>
</evidence>
<comment type="caution">
    <text evidence="3">The sequence shown here is derived from an EMBL/GenBank/DDBJ whole genome shotgun (WGS) entry which is preliminary data.</text>
</comment>
<proteinExistence type="predicted"/>
<keyword evidence="4" id="KW-1185">Reference proteome</keyword>
<feature type="region of interest" description="Disordered" evidence="1">
    <location>
        <begin position="349"/>
        <end position="387"/>
    </location>
</feature>